<organism evidence="5 6">
    <name type="scientific">Paradesertivirga mongoliensis</name>
    <dbReference type="NCBI Taxonomy" id="2100740"/>
    <lineage>
        <taxon>Bacteria</taxon>
        <taxon>Pseudomonadati</taxon>
        <taxon>Bacteroidota</taxon>
        <taxon>Sphingobacteriia</taxon>
        <taxon>Sphingobacteriales</taxon>
        <taxon>Sphingobacteriaceae</taxon>
        <taxon>Paradesertivirga</taxon>
    </lineage>
</organism>
<evidence type="ECO:0000313" key="5">
    <source>
        <dbReference type="EMBL" id="MFD2163846.1"/>
    </source>
</evidence>
<dbReference type="CDD" id="cd07377">
    <property type="entry name" value="WHTH_GntR"/>
    <property type="match status" value="1"/>
</dbReference>
<evidence type="ECO:0000256" key="3">
    <source>
        <dbReference type="ARBA" id="ARBA00023163"/>
    </source>
</evidence>
<protein>
    <submittedName>
        <fullName evidence="5">GntR family transcriptional regulator</fullName>
    </submittedName>
</protein>
<name>A0ABW4ZQI3_9SPHI</name>
<evidence type="ECO:0000256" key="1">
    <source>
        <dbReference type="ARBA" id="ARBA00023015"/>
    </source>
</evidence>
<dbReference type="Pfam" id="PF00392">
    <property type="entry name" value="GntR"/>
    <property type="match status" value="1"/>
</dbReference>
<keyword evidence="3" id="KW-0804">Transcription</keyword>
<keyword evidence="2" id="KW-0238">DNA-binding</keyword>
<reference evidence="6" key="1">
    <citation type="journal article" date="2019" name="Int. J. Syst. Evol. Microbiol.">
        <title>The Global Catalogue of Microorganisms (GCM) 10K type strain sequencing project: providing services to taxonomists for standard genome sequencing and annotation.</title>
        <authorList>
            <consortium name="The Broad Institute Genomics Platform"/>
            <consortium name="The Broad Institute Genome Sequencing Center for Infectious Disease"/>
            <person name="Wu L."/>
            <person name="Ma J."/>
        </authorList>
    </citation>
    <scope>NUCLEOTIDE SEQUENCE [LARGE SCALE GENOMIC DNA]</scope>
    <source>
        <strain evidence="6">KCTC 42217</strain>
    </source>
</reference>
<dbReference type="InterPro" id="IPR028082">
    <property type="entry name" value="Peripla_BP_I"/>
</dbReference>
<keyword evidence="1" id="KW-0805">Transcription regulation</keyword>
<dbReference type="Gene3D" id="3.40.50.2300">
    <property type="match status" value="2"/>
</dbReference>
<evidence type="ECO:0000256" key="2">
    <source>
        <dbReference type="ARBA" id="ARBA00023125"/>
    </source>
</evidence>
<accession>A0ABW4ZQI3</accession>
<gene>
    <name evidence="5" type="ORF">ACFSJU_15670</name>
</gene>
<dbReference type="InterPro" id="IPR000524">
    <property type="entry name" value="Tscrpt_reg_HTH_GntR"/>
</dbReference>
<dbReference type="PROSITE" id="PS50949">
    <property type="entry name" value="HTH_GNTR"/>
    <property type="match status" value="1"/>
</dbReference>
<dbReference type="InterPro" id="IPR036388">
    <property type="entry name" value="WH-like_DNA-bd_sf"/>
</dbReference>
<evidence type="ECO:0000259" key="4">
    <source>
        <dbReference type="PROSITE" id="PS50949"/>
    </source>
</evidence>
<dbReference type="PANTHER" id="PTHR38445:SF10">
    <property type="entry name" value="GNTR-FAMILY TRANSCRIPTIONAL REGULATOR"/>
    <property type="match status" value="1"/>
</dbReference>
<keyword evidence="6" id="KW-1185">Reference proteome</keyword>
<dbReference type="RefSeq" id="WP_255905031.1">
    <property type="nucleotide sequence ID" value="NZ_JAFMZO010000004.1"/>
</dbReference>
<dbReference type="SUPFAM" id="SSF53822">
    <property type="entry name" value="Periplasmic binding protein-like I"/>
    <property type="match status" value="1"/>
</dbReference>
<sequence>MKSSYATATHTKFFDNIKVDMHSATPKYLQLAHSILEGIESGKIPKNMMLPSLNELTFNLEISRETADKGYKYLQQLGVLNAVPGKGHFINNIEIKHELKICLLMNKISDEKKVFYDSFVASLGAHVSIDFYIYNNDFKLFKRLLAQKDDYSHYAIVPHFLDNSDEAERLIDTIPKEKLILLDKALPGVKGRYGCVYENFKKDIYKALEQAVYQLSKYHTIKLVFPKDSYYPTDIIEGFDSFCLQYAFDRDVIHSFDDDELQPGVVYICLTEKDLVGLIEDVSGTGFKVGTDIGIISYNETPIKKFILSGITTISTDYKHMGVLAAEMIARDYREKVELPFTVNLRASL</sequence>
<dbReference type="PANTHER" id="PTHR38445">
    <property type="entry name" value="HTH-TYPE TRANSCRIPTIONAL REPRESSOR YTRA"/>
    <property type="match status" value="1"/>
</dbReference>
<feature type="domain" description="HTH gntR-type" evidence="4">
    <location>
        <begin position="25"/>
        <end position="93"/>
    </location>
</feature>
<dbReference type="Proteomes" id="UP001597387">
    <property type="component" value="Unassembled WGS sequence"/>
</dbReference>
<dbReference type="InterPro" id="IPR036390">
    <property type="entry name" value="WH_DNA-bd_sf"/>
</dbReference>
<dbReference type="EMBL" id="JBHUHZ010000003">
    <property type="protein sequence ID" value="MFD2163846.1"/>
    <property type="molecule type" value="Genomic_DNA"/>
</dbReference>
<dbReference type="Gene3D" id="1.10.10.10">
    <property type="entry name" value="Winged helix-like DNA-binding domain superfamily/Winged helix DNA-binding domain"/>
    <property type="match status" value="1"/>
</dbReference>
<proteinExistence type="predicted"/>
<comment type="caution">
    <text evidence="5">The sequence shown here is derived from an EMBL/GenBank/DDBJ whole genome shotgun (WGS) entry which is preliminary data.</text>
</comment>
<evidence type="ECO:0000313" key="6">
    <source>
        <dbReference type="Proteomes" id="UP001597387"/>
    </source>
</evidence>
<dbReference type="SUPFAM" id="SSF46785">
    <property type="entry name" value="Winged helix' DNA-binding domain"/>
    <property type="match status" value="1"/>
</dbReference>